<keyword evidence="2" id="KW-1185">Reference proteome</keyword>
<protein>
    <submittedName>
        <fullName evidence="1">Protein of unassigned function</fullName>
    </submittedName>
</protein>
<reference evidence="1 2" key="1">
    <citation type="journal article" date="2014" name="PLoS ONE">
        <title>Genome Information of Methylobacterium oryzae, a Plant-Probiotic Methylotroph in the Phyllosphere.</title>
        <authorList>
            <person name="Kwak M.J."/>
            <person name="Jeong H."/>
            <person name="Madhaiyan M."/>
            <person name="Lee Y."/>
            <person name="Sa T.M."/>
            <person name="Oh T.K."/>
            <person name="Kim J.F."/>
        </authorList>
    </citation>
    <scope>NUCLEOTIDE SEQUENCE [LARGE SCALE GENOMIC DNA]</scope>
    <source>
        <strain evidence="1 2">CBMB20</strain>
    </source>
</reference>
<dbReference type="EMBL" id="CP003811">
    <property type="protein sequence ID" value="AIQ88333.1"/>
    <property type="molecule type" value="Genomic_DNA"/>
</dbReference>
<sequence>MTVHRREVGFFFYTEDSFEAWDDTPAVWREGYPPSGLFATVEEAMAEARAIIPWLRAASTKGHAPPQPKLSDDD</sequence>
<organism evidence="1 2">
    <name type="scientific">Methylobacterium oryzae CBMB20</name>
    <dbReference type="NCBI Taxonomy" id="693986"/>
    <lineage>
        <taxon>Bacteria</taxon>
        <taxon>Pseudomonadati</taxon>
        <taxon>Pseudomonadota</taxon>
        <taxon>Alphaproteobacteria</taxon>
        <taxon>Hyphomicrobiales</taxon>
        <taxon>Methylobacteriaceae</taxon>
        <taxon>Methylobacterium</taxon>
    </lineage>
</organism>
<evidence type="ECO:0000313" key="2">
    <source>
        <dbReference type="Proteomes" id="UP000029492"/>
    </source>
</evidence>
<name>A0A089NR49_9HYPH</name>
<gene>
    <name evidence="1" type="ORF">MOC_0578</name>
</gene>
<dbReference type="Proteomes" id="UP000029492">
    <property type="component" value="Chromosome"/>
</dbReference>
<dbReference type="KEGG" id="mor:MOC_0578"/>
<dbReference type="HOGENOM" id="CLU_2683643_0_0_5"/>
<dbReference type="AlphaFoldDB" id="A0A089NR49"/>
<accession>A0A089NR49</accession>
<evidence type="ECO:0000313" key="1">
    <source>
        <dbReference type="EMBL" id="AIQ88333.1"/>
    </source>
</evidence>
<proteinExistence type="predicted"/>